<dbReference type="Proteomes" id="UP000552883">
    <property type="component" value="Unassembled WGS sequence"/>
</dbReference>
<protein>
    <submittedName>
        <fullName evidence="1">Uncharacterized protein</fullName>
    </submittedName>
</protein>
<organism evidence="1 2">
    <name type="scientific">Microcella frigidaquae</name>
    <dbReference type="NCBI Taxonomy" id="424758"/>
    <lineage>
        <taxon>Bacteria</taxon>
        <taxon>Bacillati</taxon>
        <taxon>Actinomycetota</taxon>
        <taxon>Actinomycetes</taxon>
        <taxon>Micrococcales</taxon>
        <taxon>Microbacteriaceae</taxon>
        <taxon>Microcella</taxon>
    </lineage>
</organism>
<evidence type="ECO:0000313" key="2">
    <source>
        <dbReference type="Proteomes" id="UP000552883"/>
    </source>
</evidence>
<proteinExistence type="predicted"/>
<gene>
    <name evidence="1" type="ORF">BJ959_002411</name>
</gene>
<name>A0A840XCZ9_9MICO</name>
<evidence type="ECO:0000313" key="1">
    <source>
        <dbReference type="EMBL" id="MBB5618915.1"/>
    </source>
</evidence>
<keyword evidence="2" id="KW-1185">Reference proteome</keyword>
<comment type="caution">
    <text evidence="1">The sequence shown here is derived from an EMBL/GenBank/DDBJ whole genome shotgun (WGS) entry which is preliminary data.</text>
</comment>
<dbReference type="AlphaFoldDB" id="A0A840XCZ9"/>
<dbReference type="RefSeq" id="WP_153983141.1">
    <property type="nucleotide sequence ID" value="NZ_BAAANZ010000027.1"/>
</dbReference>
<sequence length="187" mass="21343">MSPEKKQPEFTEEEITHALNMGGPLKPIHVPIGRAAEHPLLKHAVIEDGNYVTWPGFTPRQVRVARDTVTLHVQTGAPYFSMPPRINADWWLPPNPTRDDLRATYGRVADLQRWYLVIDPIVHPAQVTLVTSFSVEGERTFLQRAHRPGWMPLPAAAFVDMLDNPELVVTPTDQITADTWEQIWRDR</sequence>
<reference evidence="1 2" key="1">
    <citation type="submission" date="2020-08" db="EMBL/GenBank/DDBJ databases">
        <title>Sequencing the genomes of 1000 actinobacteria strains.</title>
        <authorList>
            <person name="Klenk H.-P."/>
        </authorList>
    </citation>
    <scope>NUCLEOTIDE SEQUENCE [LARGE SCALE GENOMIC DNA]</scope>
    <source>
        <strain evidence="1 2">DSM 23889</strain>
    </source>
</reference>
<dbReference type="EMBL" id="JACHBS010000001">
    <property type="protein sequence ID" value="MBB5618915.1"/>
    <property type="molecule type" value="Genomic_DNA"/>
</dbReference>
<accession>A0A840XCZ9</accession>